<dbReference type="EMBL" id="BK015870">
    <property type="protein sequence ID" value="DAD70824.1"/>
    <property type="molecule type" value="Genomic_DNA"/>
</dbReference>
<evidence type="ECO:0000313" key="1">
    <source>
        <dbReference type="EMBL" id="DAD70824.1"/>
    </source>
</evidence>
<accession>A0A8S5LLU8</accession>
<name>A0A8S5LLU8_9CAUD</name>
<sequence>MRMRSIMDDGLILFIFLILWILVLFYEVKDNRL</sequence>
<organism evidence="1">
    <name type="scientific">Siphoviridae sp. ctKcB20</name>
    <dbReference type="NCBI Taxonomy" id="2827568"/>
    <lineage>
        <taxon>Viruses</taxon>
        <taxon>Duplodnaviria</taxon>
        <taxon>Heunggongvirae</taxon>
        <taxon>Uroviricota</taxon>
        <taxon>Caudoviricetes</taxon>
    </lineage>
</organism>
<protein>
    <submittedName>
        <fullName evidence="1">Uncharacterized protein</fullName>
    </submittedName>
</protein>
<reference evidence="1" key="1">
    <citation type="journal article" date="2021" name="Proc. Natl. Acad. Sci. U.S.A.">
        <title>A Catalog of Tens of Thousands of Viruses from Human Metagenomes Reveals Hidden Associations with Chronic Diseases.</title>
        <authorList>
            <person name="Tisza M.J."/>
            <person name="Buck C.B."/>
        </authorList>
    </citation>
    <scope>NUCLEOTIDE SEQUENCE</scope>
    <source>
        <strain evidence="1">CtKcB20</strain>
    </source>
</reference>
<proteinExistence type="predicted"/>